<evidence type="ECO:0000313" key="2">
    <source>
        <dbReference type="Proteomes" id="UP001230649"/>
    </source>
</evidence>
<comment type="caution">
    <text evidence="1">The sequence shown here is derived from an EMBL/GenBank/DDBJ whole genome shotgun (WGS) entry which is preliminary data.</text>
</comment>
<keyword evidence="2" id="KW-1185">Reference proteome</keyword>
<protein>
    <submittedName>
        <fullName evidence="1">Uncharacterized protein</fullName>
    </submittedName>
</protein>
<name>A0ACC2WJF7_9TREE</name>
<dbReference type="EMBL" id="JASBWS010000017">
    <property type="protein sequence ID" value="KAJ9111863.1"/>
    <property type="molecule type" value="Genomic_DNA"/>
</dbReference>
<dbReference type="Proteomes" id="UP001230649">
    <property type="component" value="Unassembled WGS sequence"/>
</dbReference>
<proteinExistence type="predicted"/>
<reference evidence="1" key="1">
    <citation type="submission" date="2023-04" db="EMBL/GenBank/DDBJ databases">
        <title>Draft Genome sequencing of Naganishia species isolated from polar environments using Oxford Nanopore Technology.</title>
        <authorList>
            <person name="Leo P."/>
            <person name="Venkateswaran K."/>
        </authorList>
    </citation>
    <scope>NUCLEOTIDE SEQUENCE</scope>
    <source>
        <strain evidence="1">MNA-CCFEE 5262</strain>
    </source>
</reference>
<sequence length="1316" mass="146002">MPPPQTVPVREQIVDSLFNRLGPDGQREETLITYIKVWEDSVPGMAIGPTDTEGRKSRYLLLAVSKIGRVYLHKAKRNSNQTFSKGKTWNLEDLREIRLSDAHTFALTMTSRSYTWQCEVAPELYKFLQNLLKVYVKYTRGNTPQLFGIEYQETPSQNPLSPSNTITPLPAQQSLQPPVSRDRKDSQSSQGSGSAYGSASPSHRGARGSSDYSAPLQSSPQDRRLYRPDSRQSPSPAPGNLQRDYSFQPQPQTARLEESSRSRTGTPQRTPDHESLHLHSRVPSKTNTPRHDAQPSSSGLPQSASQRSLNQGQATPVSGFSPSVTATQKPSSQSPQASYTAPQQRDNTLAPLPSIKPASAREDRLQVGIPSPAPEMLVEPPTPDPGRDGAAMESMQHSDFFSDNRAPVRDPPEQTRGNDIARDQSRTPNPPIITDKQSTSSATKQRARLAPIVTSSGDASGSPQKSRAGSGAPSDRLGHLRRASFHLNAQHSVGYSRDVLLRSSIAPTGTAGALLEDPAVADKELEDETLANVEELLEGFDWGSVELARGDEHRSTSTTEVFENRLMDELNALEAANIHAFLESDDRIAAVLSGIDEALLELDSMDTNITAYKMQLSVSLLEGSPLSRSERSLVSSLNPQSVSDDIAYIESQNRGLQVQTANQRALLHSIEQLMQIVQVNSNELRALTQESLETDKGIASLEQALSSLYKALLVGRGGGEMAATIERTQEYETHNRQFCSRLIEYLLIMFKFQCEIALGLAANAIKNATSEIPRHAQLEDKLGKYCGLVLYMKEMDEERYQKLCAVSGEDRYEWHGTQPTTMSPQNYFSAVSDLHSKEVAGYLSTLTTKLKKSNDDDKYDGSFTAMAATQANKGGAITRSKTMMDNLRRNDTKKVKRNEGEMKARQAFESALQQISTLVIDEEAFIGDFLHTSDSAITFADYMDMEFYFRRQASTQAAKMSPTTVKLRRSAMDLTFGFLDGELKGWLEAVLQREPIQVFGVMAACEKVMIEQMDTETVFFANLMQFQAQRLQQMVDKFMADQIKAIEATKLTVKKRKGVTGFIRHFPTFVERIEQQLVGAEDSSTRDVANAAYEQVVNTILDTLQQMAKLDRTDMTGTGDDKGQLNYFIIMIENMHAFVGDITKLDLPVLNPYLQRVQKLYNDNMDAYVNAVLRRSFGKSMDFFEGVQRQLETLTPQEVTASPAYNKSALKRAVKDISSQKELRKSLEALSKRIEKHYSLVDEDLNDPSMANAVNHLGAEAMIATVWNACERILGDAVKRWQGIMATVYADAAASGVGLEYGPAEVDSLFKKFKPV</sequence>
<gene>
    <name evidence="1" type="ORF">QFC20_002450</name>
</gene>
<evidence type="ECO:0000313" key="1">
    <source>
        <dbReference type="EMBL" id="KAJ9111863.1"/>
    </source>
</evidence>
<accession>A0ACC2WJF7</accession>
<organism evidence="1 2">
    <name type="scientific">Naganishia adeliensis</name>
    <dbReference type="NCBI Taxonomy" id="92952"/>
    <lineage>
        <taxon>Eukaryota</taxon>
        <taxon>Fungi</taxon>
        <taxon>Dikarya</taxon>
        <taxon>Basidiomycota</taxon>
        <taxon>Agaricomycotina</taxon>
        <taxon>Tremellomycetes</taxon>
        <taxon>Filobasidiales</taxon>
        <taxon>Filobasidiaceae</taxon>
        <taxon>Naganishia</taxon>
    </lineage>
</organism>